<dbReference type="EMBL" id="WNXQ01000002">
    <property type="protein sequence ID" value="MWB77153.1"/>
    <property type="molecule type" value="Genomic_DNA"/>
</dbReference>
<protein>
    <submittedName>
        <fullName evidence="1">Uncharacterized protein</fullName>
    </submittedName>
</protein>
<proteinExistence type="predicted"/>
<comment type="caution">
    <text evidence="1">The sequence shown here is derived from an EMBL/GenBank/DDBJ whole genome shotgun (WGS) entry which is preliminary data.</text>
</comment>
<evidence type="ECO:0000313" key="2">
    <source>
        <dbReference type="Proteomes" id="UP000443843"/>
    </source>
</evidence>
<keyword evidence="2" id="KW-1185">Reference proteome</keyword>
<gene>
    <name evidence="1" type="ORF">GLS40_03860</name>
</gene>
<reference evidence="1 2" key="1">
    <citation type="submission" date="2019-11" db="EMBL/GenBank/DDBJ databases">
        <title>Pseudooceanicola pacifica sp. nov., isolated from deep-sea sediment of the Pacific Ocean.</title>
        <authorList>
            <person name="Lyu L."/>
        </authorList>
    </citation>
    <scope>NUCLEOTIDE SEQUENCE [LARGE SCALE GENOMIC DNA]</scope>
    <source>
        <strain evidence="1 2">216_PA32_1</strain>
    </source>
</reference>
<dbReference type="RefSeq" id="WP_160381391.1">
    <property type="nucleotide sequence ID" value="NZ_WNXQ01000002.1"/>
</dbReference>
<accession>A0A844W8N3</accession>
<sequence>MLRLHIDGFLGASHFFGIDGIINDPEDRPLAAIQSHFGEGPPRINGKAVLPIGVAN</sequence>
<organism evidence="1 2">
    <name type="scientific">Pseudooceanicola pacificus</name>
    <dbReference type="NCBI Taxonomy" id="2676438"/>
    <lineage>
        <taxon>Bacteria</taxon>
        <taxon>Pseudomonadati</taxon>
        <taxon>Pseudomonadota</taxon>
        <taxon>Alphaproteobacteria</taxon>
        <taxon>Rhodobacterales</taxon>
        <taxon>Paracoccaceae</taxon>
        <taxon>Pseudooceanicola</taxon>
    </lineage>
</organism>
<dbReference type="AlphaFoldDB" id="A0A844W8N3"/>
<dbReference type="Proteomes" id="UP000443843">
    <property type="component" value="Unassembled WGS sequence"/>
</dbReference>
<name>A0A844W8N3_9RHOB</name>
<evidence type="ECO:0000313" key="1">
    <source>
        <dbReference type="EMBL" id="MWB77153.1"/>
    </source>
</evidence>